<feature type="transmembrane region" description="Helical" evidence="1">
    <location>
        <begin position="254"/>
        <end position="274"/>
    </location>
</feature>
<evidence type="ECO:0000259" key="3">
    <source>
        <dbReference type="Pfam" id="PF10192"/>
    </source>
</evidence>
<keyword evidence="2" id="KW-0732">Signal</keyword>
<gene>
    <name evidence="4" type="ORF">g.13444</name>
</gene>
<dbReference type="InterPro" id="IPR047831">
    <property type="entry name" value="GPR180/TMEM145"/>
</dbReference>
<dbReference type="AlphaFoldDB" id="A0A1B6E4V9"/>
<organism evidence="4">
    <name type="scientific">Clastoptera arizonana</name>
    <name type="common">Arizona spittle bug</name>
    <dbReference type="NCBI Taxonomy" id="38151"/>
    <lineage>
        <taxon>Eukaryota</taxon>
        <taxon>Metazoa</taxon>
        <taxon>Ecdysozoa</taxon>
        <taxon>Arthropoda</taxon>
        <taxon>Hexapoda</taxon>
        <taxon>Insecta</taxon>
        <taxon>Pterygota</taxon>
        <taxon>Neoptera</taxon>
        <taxon>Paraneoptera</taxon>
        <taxon>Hemiptera</taxon>
        <taxon>Auchenorrhyncha</taxon>
        <taxon>Cercopoidea</taxon>
        <taxon>Clastopteridae</taxon>
        <taxon>Clastoptera</taxon>
    </lineage>
</organism>
<feature type="domain" description="GPR180/TMEM145 transmembrane" evidence="3">
    <location>
        <begin position="223"/>
        <end position="443"/>
    </location>
</feature>
<evidence type="ECO:0000256" key="1">
    <source>
        <dbReference type="SAM" id="Phobius"/>
    </source>
</evidence>
<feature type="signal peptide" evidence="2">
    <location>
        <begin position="1"/>
        <end position="26"/>
    </location>
</feature>
<sequence length="515" mass="59755">MIFRLLNSNVKLLFLFLIILSYDVSGSHIKGRWNTKEFFKFLIKFGVQKTDMHFLKETQGYIYGNVTSKSARFNNNATFAVLPIYDFLEFYGNRSVNDKDLACQKMFKKISTIAFDASTCSNGTQDYLRRVPCPTNKLCYEEDIPSEVVKGSQFTFHINDKNEPRFWYMSLVACYLNTTTCDWHNIKEDVDLEYDIWLVNGNPNASSFNPLVYQFSFDKQNTLLLYLVFFMCYLVLVPLQMYAVTRQRHPVTRLFTASLLFEFIGLSFNLFDVVKYAMDGIGVHDLAVAGDILDILSRTTFMLLLLLLAKGWAITRLELSWKPVVFTVWIIYGVVHILLYVWNMTEVDIIEDIDEYQTWPGWLILVLRCLIMIWFLLELRNTMLYEHNASKLHFFLHFGASALVWYIYLPIIALIALQVPAFWRFKLLLGITYSADCFAYCIMAHLLWPTRSEQYFLLAHILDPGDELDEFNEAPHILNSGYTTLRTTGSNQDLSLHSSGSMSDITSLEFTKVVV</sequence>
<feature type="transmembrane region" description="Helical" evidence="1">
    <location>
        <begin position="321"/>
        <end position="342"/>
    </location>
</feature>
<proteinExistence type="predicted"/>
<dbReference type="PANTHER" id="PTHR23252:SF43">
    <property type="entry name" value="INTIMAL THICKNESS RELATED RECEPTOR IRP DOMAIN-CONTAINING PROTEIN"/>
    <property type="match status" value="1"/>
</dbReference>
<feature type="transmembrane region" description="Helical" evidence="1">
    <location>
        <begin position="427"/>
        <end position="448"/>
    </location>
</feature>
<dbReference type="InterPro" id="IPR019336">
    <property type="entry name" value="GPR180/TMEM145_TM"/>
</dbReference>
<keyword evidence="1" id="KW-0812">Transmembrane</keyword>
<feature type="transmembrane region" description="Helical" evidence="1">
    <location>
        <begin position="286"/>
        <end position="309"/>
    </location>
</feature>
<dbReference type="GO" id="GO:0007186">
    <property type="term" value="P:G protein-coupled receptor signaling pathway"/>
    <property type="evidence" value="ECO:0007669"/>
    <property type="project" value="InterPro"/>
</dbReference>
<feature type="transmembrane region" description="Helical" evidence="1">
    <location>
        <begin position="362"/>
        <end position="380"/>
    </location>
</feature>
<reference evidence="4" key="1">
    <citation type="submission" date="2015-12" db="EMBL/GenBank/DDBJ databases">
        <title>De novo transcriptome assembly of four potential Pierce s Disease insect vectors from Arizona vineyards.</title>
        <authorList>
            <person name="Tassone E.E."/>
        </authorList>
    </citation>
    <scope>NUCLEOTIDE SEQUENCE</scope>
</reference>
<dbReference type="GO" id="GO:0019236">
    <property type="term" value="P:response to pheromone"/>
    <property type="evidence" value="ECO:0007669"/>
    <property type="project" value="InterPro"/>
</dbReference>
<protein>
    <recommendedName>
        <fullName evidence="3">GPR180/TMEM145 transmembrane domain-containing protein</fullName>
    </recommendedName>
</protein>
<accession>A0A1B6E4V9</accession>
<feature type="chain" id="PRO_5008581930" description="GPR180/TMEM145 transmembrane domain-containing protein" evidence="2">
    <location>
        <begin position="27"/>
        <end position="515"/>
    </location>
</feature>
<evidence type="ECO:0000256" key="2">
    <source>
        <dbReference type="SAM" id="SignalP"/>
    </source>
</evidence>
<feature type="transmembrane region" description="Helical" evidence="1">
    <location>
        <begin position="223"/>
        <end position="242"/>
    </location>
</feature>
<name>A0A1B6E4V9_9HEMI</name>
<keyword evidence="1" id="KW-0472">Membrane</keyword>
<feature type="transmembrane region" description="Helical" evidence="1">
    <location>
        <begin position="392"/>
        <end position="415"/>
    </location>
</feature>
<keyword evidence="1" id="KW-1133">Transmembrane helix</keyword>
<dbReference type="Pfam" id="PF10192">
    <property type="entry name" value="GPR180-TMEM145_TM"/>
    <property type="match status" value="1"/>
</dbReference>
<dbReference type="PANTHER" id="PTHR23252">
    <property type="entry name" value="INTIMAL THICKNESS RECEPTOR-RELATED"/>
    <property type="match status" value="1"/>
</dbReference>
<dbReference type="EMBL" id="GEDC01004337">
    <property type="protein sequence ID" value="JAS32961.1"/>
    <property type="molecule type" value="Transcribed_RNA"/>
</dbReference>
<evidence type="ECO:0000313" key="4">
    <source>
        <dbReference type="EMBL" id="JAS32961.1"/>
    </source>
</evidence>